<keyword evidence="3 6" id="KW-0812">Transmembrane</keyword>
<organism evidence="7 8">
    <name type="scientific">Phialemonium thermophilum</name>
    <dbReference type="NCBI Taxonomy" id="223376"/>
    <lineage>
        <taxon>Eukaryota</taxon>
        <taxon>Fungi</taxon>
        <taxon>Dikarya</taxon>
        <taxon>Ascomycota</taxon>
        <taxon>Pezizomycotina</taxon>
        <taxon>Sordariomycetes</taxon>
        <taxon>Sordariomycetidae</taxon>
        <taxon>Cephalothecales</taxon>
        <taxon>Cephalothecaceae</taxon>
        <taxon>Phialemonium</taxon>
    </lineage>
</organism>
<dbReference type="EMBL" id="JAZHXJ010000355">
    <property type="protein sequence ID" value="KAL1863948.1"/>
    <property type="molecule type" value="Genomic_DNA"/>
</dbReference>
<evidence type="ECO:0000256" key="5">
    <source>
        <dbReference type="ARBA" id="ARBA00023136"/>
    </source>
</evidence>
<keyword evidence="5 6" id="KW-0472">Membrane</keyword>
<name>A0ABR3WKD4_9PEZI</name>
<keyword evidence="4 6" id="KW-1133">Transmembrane helix</keyword>
<proteinExistence type="predicted"/>
<accession>A0ABR3WKD4</accession>
<evidence type="ECO:0000256" key="2">
    <source>
        <dbReference type="ARBA" id="ARBA00022448"/>
    </source>
</evidence>
<dbReference type="PANTHER" id="PTHR43791:SF18">
    <property type="entry name" value="NICOTINIC ACID TRANSPORTER TNA1, PUTATIVE (AFU_ORTHOLOGUE AFUA_3G03820)-RELATED"/>
    <property type="match status" value="1"/>
</dbReference>
<keyword evidence="8" id="KW-1185">Reference proteome</keyword>
<comment type="subcellular location">
    <subcellularLocation>
        <location evidence="1">Membrane</location>
        <topology evidence="1">Multi-pass membrane protein</topology>
    </subcellularLocation>
</comment>
<evidence type="ECO:0000256" key="6">
    <source>
        <dbReference type="SAM" id="Phobius"/>
    </source>
</evidence>
<evidence type="ECO:0000256" key="3">
    <source>
        <dbReference type="ARBA" id="ARBA00022692"/>
    </source>
</evidence>
<keyword evidence="2" id="KW-0813">Transport</keyword>
<evidence type="ECO:0000256" key="4">
    <source>
        <dbReference type="ARBA" id="ARBA00022989"/>
    </source>
</evidence>
<reference evidence="7 8" key="1">
    <citation type="journal article" date="2024" name="Commun. Biol.">
        <title>Comparative genomic analysis of thermophilic fungi reveals convergent evolutionary adaptations and gene losses.</title>
        <authorList>
            <person name="Steindorff A.S."/>
            <person name="Aguilar-Pontes M.V."/>
            <person name="Robinson A.J."/>
            <person name="Andreopoulos B."/>
            <person name="LaButti K."/>
            <person name="Kuo A."/>
            <person name="Mondo S."/>
            <person name="Riley R."/>
            <person name="Otillar R."/>
            <person name="Haridas S."/>
            <person name="Lipzen A."/>
            <person name="Grimwood J."/>
            <person name="Schmutz J."/>
            <person name="Clum A."/>
            <person name="Reid I.D."/>
            <person name="Moisan M.C."/>
            <person name="Butler G."/>
            <person name="Nguyen T.T.M."/>
            <person name="Dewar K."/>
            <person name="Conant G."/>
            <person name="Drula E."/>
            <person name="Henrissat B."/>
            <person name="Hansel C."/>
            <person name="Singer S."/>
            <person name="Hutchinson M.I."/>
            <person name="de Vries R.P."/>
            <person name="Natvig D.O."/>
            <person name="Powell A.J."/>
            <person name="Tsang A."/>
            <person name="Grigoriev I.V."/>
        </authorList>
    </citation>
    <scope>NUCLEOTIDE SEQUENCE [LARGE SCALE GENOMIC DNA]</scope>
    <source>
        <strain evidence="7 8">ATCC 24622</strain>
    </source>
</reference>
<protein>
    <submittedName>
        <fullName evidence="7">Uncharacterized protein</fullName>
    </submittedName>
</protein>
<gene>
    <name evidence="7" type="ORF">VTK73DRAFT_6305</name>
</gene>
<comment type="caution">
    <text evidence="7">The sequence shown here is derived from an EMBL/GenBank/DDBJ whole genome shotgun (WGS) entry which is preliminary data.</text>
</comment>
<evidence type="ECO:0000313" key="7">
    <source>
        <dbReference type="EMBL" id="KAL1863948.1"/>
    </source>
</evidence>
<feature type="transmembrane region" description="Helical" evidence="6">
    <location>
        <begin position="27"/>
        <end position="48"/>
    </location>
</feature>
<dbReference type="Proteomes" id="UP001586593">
    <property type="component" value="Unassembled WGS sequence"/>
</dbReference>
<dbReference type="PANTHER" id="PTHR43791">
    <property type="entry name" value="PERMEASE-RELATED"/>
    <property type="match status" value="1"/>
</dbReference>
<evidence type="ECO:0000313" key="8">
    <source>
        <dbReference type="Proteomes" id="UP001586593"/>
    </source>
</evidence>
<sequence length="196" mass="21832">MAFLIMLGNLGGTVGSNIYLEKQKPHYWLGFGFGLGISIAAVIATIVLKFEYQRLNRVRDSMGTEEEILARYTEDKLAKLGDRSPLFRYIYNQLPDDGQQPAVPQATLDEVADMFCRHGVFDKFGLHLVHSHFNITADEVMLGSAIGDGLGCWTKTTSIGSIKLDRVHGHIFMLSDDNDLVAYEYRGGGAHSRGYR</sequence>
<evidence type="ECO:0000256" key="1">
    <source>
        <dbReference type="ARBA" id="ARBA00004141"/>
    </source>
</evidence>